<protein>
    <submittedName>
        <fullName evidence="1">Uncharacterized protein</fullName>
    </submittedName>
</protein>
<dbReference type="RefSeq" id="WP_213170869.1">
    <property type="nucleotide sequence ID" value="NZ_CP070496.1"/>
</dbReference>
<dbReference type="EMBL" id="CP070496">
    <property type="protein sequence ID" value="QSB04870.1"/>
    <property type="molecule type" value="Genomic_DNA"/>
</dbReference>
<organism evidence="1 2">
    <name type="scientific">Natronoglycomyces albus</name>
    <dbReference type="NCBI Taxonomy" id="2811108"/>
    <lineage>
        <taxon>Bacteria</taxon>
        <taxon>Bacillati</taxon>
        <taxon>Actinomycetota</taxon>
        <taxon>Actinomycetes</taxon>
        <taxon>Glycomycetales</taxon>
        <taxon>Glycomycetaceae</taxon>
        <taxon>Natronoglycomyces</taxon>
    </lineage>
</organism>
<gene>
    <name evidence="1" type="ORF">JQS30_14045</name>
</gene>
<dbReference type="KEGG" id="nav:JQS30_14045"/>
<name>A0A895XRI4_9ACTN</name>
<accession>A0A895XRI4</accession>
<reference evidence="1" key="1">
    <citation type="submission" date="2021-02" db="EMBL/GenBank/DDBJ databases">
        <title>Natronoglycomyces albus gen. nov., sp. nov, a haloalkaliphilic actinobacterium from a soda solonchak soil.</title>
        <authorList>
            <person name="Sorokin D.Y."/>
            <person name="Khijniak T.V."/>
            <person name="Zakharycheva A.P."/>
            <person name="Boueva O.V."/>
            <person name="Ariskina E.V."/>
            <person name="Hahnke R.L."/>
            <person name="Bunk B."/>
            <person name="Sproer C."/>
            <person name="Schumann P."/>
            <person name="Evtushenko L.I."/>
            <person name="Kublanov I.V."/>
        </authorList>
    </citation>
    <scope>NUCLEOTIDE SEQUENCE</scope>
    <source>
        <strain evidence="1">DSM 106290</strain>
    </source>
</reference>
<dbReference type="AlphaFoldDB" id="A0A895XRI4"/>
<evidence type="ECO:0000313" key="1">
    <source>
        <dbReference type="EMBL" id="QSB04870.1"/>
    </source>
</evidence>
<evidence type="ECO:0000313" key="2">
    <source>
        <dbReference type="Proteomes" id="UP000662939"/>
    </source>
</evidence>
<dbReference type="Proteomes" id="UP000662939">
    <property type="component" value="Chromosome"/>
</dbReference>
<keyword evidence="2" id="KW-1185">Reference proteome</keyword>
<proteinExistence type="predicted"/>
<sequence length="172" mass="19283">MALPAYYLEYATSVSAREAIEFFAGRLGADIVDEGDHEPDRALEETALRCVRGDLSVYAYEDPPQEFSDYIVALGLDIEKILVVSFDPEKQLTRSRSHLAMDAEIVDAVKHFVTANEGTGYFTMDFTFMLGDFTGDRPAFDVSLMERSDFNAEGDFDSILSDVEVRPLEKLE</sequence>